<evidence type="ECO:0000256" key="5">
    <source>
        <dbReference type="ARBA" id="ARBA00022801"/>
    </source>
</evidence>
<dbReference type="PANTHER" id="PTHR23403:SF1">
    <property type="entry name" value="TREHALASE"/>
    <property type="match status" value="1"/>
</dbReference>
<evidence type="ECO:0000256" key="1">
    <source>
        <dbReference type="ARBA" id="ARBA00001576"/>
    </source>
</evidence>
<keyword evidence="8" id="KW-0472">Membrane</keyword>
<dbReference type="PANTHER" id="PTHR23403">
    <property type="entry name" value="TREHALASE"/>
    <property type="match status" value="1"/>
</dbReference>
<evidence type="ECO:0000256" key="2">
    <source>
        <dbReference type="ARBA" id="ARBA00005615"/>
    </source>
</evidence>
<sequence>MLSNSATQLFTLLLVQITLVTSQRAMPPSCPNHVYCYGKLLHTIQMASIFPDSKTFVDMKMKQNATQTLQIFANLMEKTEQKPTVDELKQFVTENFEPAGSEFERWDPTDWHKQPKFLQKINDRTLRQWANDLHGLWKKLGRKMKPDVANNSHLYSIIPVENPVIVPGGRFREFYYWDSYWIVRGLLLSEMFDTVKGMLTNFVSIVSRYGFIPNGGRVYYLMRSQPPLLIPMVDSYLEFTHDFEFLEKNIKLLEKEFLFWMRNRTVDITKNDKVYKLCRYQDSSSGPRPESYREDVLTAQYVREQDKDGFYSQLKTAAESGWDFSTRWFISDSGNNHGNLTNIQVKSIVPVDLNAIIYWNANLLSKFYKLLNKTKEAESYAKISNEWMEAVNEVLWHPVAGAWLDYDLINNKKRDYFYPSNLAPLWTNCYPKDKRQYYVESTLKYLEKSQVLVNLGGIPSSLEHSGEQWDYPNAWPPLQHIVIMGLANTNNSAAEQLAFELAERWVHSNHKAYEETHAMFEKYDATVVGGHGGGGEYEVQLGFGWSNGVIMDLLYKYGDRIVSKNYLEEMPTVKPTTTNSAVAYTTNHFGPIFTFLLAIGATITASCIGAVVYAKRHSMPRPDKSKYMKIPGCS</sequence>
<keyword evidence="9" id="KW-0732">Signal</keyword>
<dbReference type="InterPro" id="IPR012341">
    <property type="entry name" value="6hp_glycosidase-like_sf"/>
</dbReference>
<dbReference type="AlphaFoldDB" id="A0AB38ZEW6"/>
<evidence type="ECO:0000256" key="9">
    <source>
        <dbReference type="SAM" id="SignalP"/>
    </source>
</evidence>
<accession>A0AB38ZEW6</accession>
<feature type="transmembrane region" description="Helical" evidence="8">
    <location>
        <begin position="592"/>
        <end position="614"/>
    </location>
</feature>
<evidence type="ECO:0000256" key="3">
    <source>
        <dbReference type="ARBA" id="ARBA00012757"/>
    </source>
</evidence>
<organism evidence="10">
    <name type="scientific">Oncocephalus sp</name>
    <dbReference type="NCBI Taxonomy" id="2944721"/>
    <lineage>
        <taxon>Eukaryota</taxon>
        <taxon>Metazoa</taxon>
        <taxon>Ecdysozoa</taxon>
        <taxon>Arthropoda</taxon>
        <taxon>Hexapoda</taxon>
        <taxon>Insecta</taxon>
        <taxon>Pterygota</taxon>
        <taxon>Neoptera</taxon>
        <taxon>Paraneoptera</taxon>
        <taxon>Hemiptera</taxon>
        <taxon>Heteroptera</taxon>
        <taxon>Panheteroptera</taxon>
        <taxon>Cimicomorpha</taxon>
        <taxon>Reduviidae</taxon>
        <taxon>Stenopodainae</taxon>
        <taxon>Oncocephalus</taxon>
    </lineage>
</organism>
<dbReference type="InterPro" id="IPR008928">
    <property type="entry name" value="6-hairpin_glycosidase_sf"/>
</dbReference>
<dbReference type="Pfam" id="PF01204">
    <property type="entry name" value="Trehalase"/>
    <property type="match status" value="1"/>
</dbReference>
<dbReference type="GO" id="GO:0005993">
    <property type="term" value="P:trehalose catabolic process"/>
    <property type="evidence" value="ECO:0007669"/>
    <property type="project" value="TreeGrafter"/>
</dbReference>
<evidence type="ECO:0000256" key="8">
    <source>
        <dbReference type="SAM" id="Phobius"/>
    </source>
</evidence>
<proteinExistence type="evidence at transcript level"/>
<comment type="similarity">
    <text evidence="2 7">Belongs to the glycosyl hydrolase 37 family.</text>
</comment>
<dbReference type="GO" id="GO:0004555">
    <property type="term" value="F:alpha,alpha-trehalase activity"/>
    <property type="evidence" value="ECO:0007669"/>
    <property type="project" value="UniProtKB-EC"/>
</dbReference>
<keyword evidence="8" id="KW-1133">Transmembrane helix</keyword>
<dbReference type="Gene3D" id="1.50.10.10">
    <property type="match status" value="1"/>
</dbReference>
<dbReference type="InterPro" id="IPR001661">
    <property type="entry name" value="Glyco_hydro_37"/>
</dbReference>
<evidence type="ECO:0000256" key="6">
    <source>
        <dbReference type="ARBA" id="ARBA00023295"/>
    </source>
</evidence>
<reference evidence="10" key="1">
    <citation type="submission" date="2024-03" db="EMBL/GenBank/DDBJ databases">
        <title>Venom adaptation and exaptation during the trophic switch to blood-feeding by kissing bugs (Reduviidae: Triatominae).</title>
        <authorList>
            <person name="Zdenek C.N."/>
            <person name="Cardoso F.C."/>
            <person name="Robinson S.D."/>
            <person name="Mercedes R.S."/>
            <person name="Raidjoe E.R."/>
            <person name="Hernandez-Vargas M.J."/>
            <person name="Jin J."/>
            <person name="Corzo G."/>
            <person name="Vetter I."/>
            <person name="King G.F."/>
            <person name="Fry B.G."/>
            <person name="Walker A."/>
        </authorList>
    </citation>
    <scope>NUCLEOTIDE SEQUENCE</scope>
</reference>
<dbReference type="PROSITE" id="PS00928">
    <property type="entry name" value="TREHALASE_2"/>
    <property type="match status" value="1"/>
</dbReference>
<name>A0AB38ZEW6_9HEMI</name>
<dbReference type="InterPro" id="IPR018232">
    <property type="entry name" value="Glyco_hydro_37_CS"/>
</dbReference>
<evidence type="ECO:0000256" key="4">
    <source>
        <dbReference type="ARBA" id="ARBA00019905"/>
    </source>
</evidence>
<protein>
    <recommendedName>
        <fullName evidence="4 7">Trehalase</fullName>
        <ecNumber evidence="3 7">3.2.1.28</ecNumber>
    </recommendedName>
    <alternativeName>
        <fullName evidence="7">Alpha-trehalose glucohydrolase</fullName>
    </alternativeName>
</protein>
<feature type="signal peptide" evidence="9">
    <location>
        <begin position="1"/>
        <end position="22"/>
    </location>
</feature>
<evidence type="ECO:0000313" key="10">
    <source>
        <dbReference type="EMBL" id="WXI02806.1"/>
    </source>
</evidence>
<keyword evidence="5 7" id="KW-0378">Hydrolase</keyword>
<evidence type="ECO:0000256" key="7">
    <source>
        <dbReference type="RuleBase" id="RU361180"/>
    </source>
</evidence>
<dbReference type="EMBL" id="PP517556">
    <property type="protein sequence ID" value="WXI02806.1"/>
    <property type="molecule type" value="mRNA"/>
</dbReference>
<feature type="chain" id="PRO_5044261998" description="Trehalase" evidence="9">
    <location>
        <begin position="23"/>
        <end position="634"/>
    </location>
</feature>
<dbReference type="PROSITE" id="PS00927">
    <property type="entry name" value="TREHALASE_1"/>
    <property type="match status" value="1"/>
</dbReference>
<keyword evidence="6 7" id="KW-0326">Glycosidase</keyword>
<comment type="catalytic activity">
    <reaction evidence="1 7">
        <text>alpha,alpha-trehalose + H2O = alpha-D-glucose + beta-D-glucose</text>
        <dbReference type="Rhea" id="RHEA:32675"/>
        <dbReference type="ChEBI" id="CHEBI:15377"/>
        <dbReference type="ChEBI" id="CHEBI:15903"/>
        <dbReference type="ChEBI" id="CHEBI:16551"/>
        <dbReference type="ChEBI" id="CHEBI:17925"/>
        <dbReference type="EC" id="3.2.1.28"/>
    </reaction>
</comment>
<keyword evidence="8" id="KW-0812">Transmembrane</keyword>
<dbReference type="PRINTS" id="PR00744">
    <property type="entry name" value="GLHYDRLASE37"/>
</dbReference>
<dbReference type="EC" id="3.2.1.28" evidence="3 7"/>
<dbReference type="SUPFAM" id="SSF48208">
    <property type="entry name" value="Six-hairpin glycosidases"/>
    <property type="match status" value="1"/>
</dbReference>